<feature type="compositionally biased region" description="Low complexity" evidence="1">
    <location>
        <begin position="496"/>
        <end position="509"/>
    </location>
</feature>
<name>A0ABW2C906_9PSEU</name>
<dbReference type="PANTHER" id="PTHR30163:SF8">
    <property type="entry name" value="LYTIC MUREIN TRANSGLYCOSYLASE"/>
    <property type="match status" value="1"/>
</dbReference>
<feature type="compositionally biased region" description="Low complexity" evidence="1">
    <location>
        <begin position="317"/>
        <end position="326"/>
    </location>
</feature>
<dbReference type="InterPro" id="IPR043426">
    <property type="entry name" value="MltB-like"/>
</dbReference>
<sequence>MPRSERGPRRTTATTLACVCGLAVTSLAAGAQPHDAGTVPLALPDFAAHPPVPRDFPLPTSNQRDESTSDHEAASIGERLNRIVQQTSDEAEPSPAIALGDGTIPRQVLAAYRRAADVLSRRDAACQLHWSVLAGIGRIESGHARGGALFRDGRTASPILGPRLDGSLVGTATIPDSTGGQFDGDTVWERAVGPMQFLPSTWLRYAQDGNDDGVRDPHNVYDAALGSGVYLCAGARDLSNPSQLRQALFSYNPSLDYVRAVLAWADHYAGLGPRPSAGRTVTHTLAASRDAGEAATKPKDRKPDDVPAQPPKPPTATTPADSPGPDSDAGNAESADNDSSTPDTDHDSDSTEDTEGAEESPAAPSDENKSPDGSDSPEPSEPTDPTEPAEPTKPAEPTEPSEPTEPTEPTKPAEPTEPSDPTEPTEPGDPSCEQPADTDGTADEESAETEDRAGDTKTDDAGPRDDTTDDSPRNDAGPNDGTCETPDGDGSDRSDGSSGNSDGSDVDGNNGAGGNDTDGSDRSSGNDADGDGAA</sequence>
<dbReference type="GO" id="GO:0016757">
    <property type="term" value="F:glycosyltransferase activity"/>
    <property type="evidence" value="ECO:0007669"/>
    <property type="project" value="UniProtKB-KW"/>
</dbReference>
<feature type="chain" id="PRO_5046125253" evidence="2">
    <location>
        <begin position="32"/>
        <end position="534"/>
    </location>
</feature>
<dbReference type="Proteomes" id="UP001596337">
    <property type="component" value="Unassembled WGS sequence"/>
</dbReference>
<dbReference type="InterPro" id="IPR031304">
    <property type="entry name" value="SLT_2"/>
</dbReference>
<gene>
    <name evidence="4" type="ORF">ACFQGD_31425</name>
</gene>
<evidence type="ECO:0000256" key="2">
    <source>
        <dbReference type="SAM" id="SignalP"/>
    </source>
</evidence>
<proteinExistence type="predicted"/>
<dbReference type="PANTHER" id="PTHR30163">
    <property type="entry name" value="MEMBRANE-BOUND LYTIC MUREIN TRANSGLYCOSYLASE B"/>
    <property type="match status" value="1"/>
</dbReference>
<evidence type="ECO:0000256" key="1">
    <source>
        <dbReference type="SAM" id="MobiDB-lite"/>
    </source>
</evidence>
<protein>
    <submittedName>
        <fullName evidence="4">Lytic murein transglycosylase</fullName>
        <ecNumber evidence="4">2.4.-.-</ecNumber>
    </submittedName>
</protein>
<evidence type="ECO:0000313" key="5">
    <source>
        <dbReference type="Proteomes" id="UP001596337"/>
    </source>
</evidence>
<feature type="compositionally biased region" description="Basic and acidic residues" evidence="1">
    <location>
        <begin position="290"/>
        <end position="305"/>
    </location>
</feature>
<reference evidence="5" key="1">
    <citation type="journal article" date="2019" name="Int. J. Syst. Evol. Microbiol.">
        <title>The Global Catalogue of Microorganisms (GCM) 10K type strain sequencing project: providing services to taxonomists for standard genome sequencing and annotation.</title>
        <authorList>
            <consortium name="The Broad Institute Genomics Platform"/>
            <consortium name="The Broad Institute Genome Sequencing Center for Infectious Disease"/>
            <person name="Wu L."/>
            <person name="Ma J."/>
        </authorList>
    </citation>
    <scope>NUCLEOTIDE SEQUENCE [LARGE SCALE GENOMIC DNA]</scope>
    <source>
        <strain evidence="5">KCTC 32255</strain>
    </source>
</reference>
<dbReference type="CDD" id="cd13399">
    <property type="entry name" value="Slt35-like"/>
    <property type="match status" value="1"/>
</dbReference>
<comment type="caution">
    <text evidence="4">The sequence shown here is derived from an EMBL/GenBank/DDBJ whole genome shotgun (WGS) entry which is preliminary data.</text>
</comment>
<dbReference type="EC" id="2.4.-.-" evidence="4"/>
<accession>A0ABW2C906</accession>
<feature type="domain" description="Transglycosylase SLT" evidence="3">
    <location>
        <begin position="188"/>
        <end position="227"/>
    </location>
</feature>
<feature type="region of interest" description="Disordered" evidence="1">
    <location>
        <begin position="287"/>
        <end position="534"/>
    </location>
</feature>
<feature type="compositionally biased region" description="Basic and acidic residues" evidence="1">
    <location>
        <begin position="449"/>
        <end position="473"/>
    </location>
</feature>
<keyword evidence="2" id="KW-0732">Signal</keyword>
<keyword evidence="5" id="KW-1185">Reference proteome</keyword>
<feature type="signal peptide" evidence="2">
    <location>
        <begin position="1"/>
        <end position="31"/>
    </location>
</feature>
<dbReference type="Pfam" id="PF13406">
    <property type="entry name" value="SLT_2"/>
    <property type="match status" value="1"/>
</dbReference>
<evidence type="ECO:0000259" key="3">
    <source>
        <dbReference type="Pfam" id="PF13406"/>
    </source>
</evidence>
<dbReference type="RefSeq" id="WP_345391588.1">
    <property type="nucleotide sequence ID" value="NZ_BAABLA010000007.1"/>
</dbReference>
<keyword evidence="4" id="KW-0808">Transferase</keyword>
<dbReference type="SUPFAM" id="SSF53955">
    <property type="entry name" value="Lysozyme-like"/>
    <property type="match status" value="1"/>
</dbReference>
<dbReference type="EMBL" id="JBHSXX010000001">
    <property type="protein sequence ID" value="MFC6871641.1"/>
    <property type="molecule type" value="Genomic_DNA"/>
</dbReference>
<evidence type="ECO:0000313" key="4">
    <source>
        <dbReference type="EMBL" id="MFC6871641.1"/>
    </source>
</evidence>
<organism evidence="4 5">
    <name type="scientific">Haloechinothrix salitolerans</name>
    <dbReference type="NCBI Taxonomy" id="926830"/>
    <lineage>
        <taxon>Bacteria</taxon>
        <taxon>Bacillati</taxon>
        <taxon>Actinomycetota</taxon>
        <taxon>Actinomycetes</taxon>
        <taxon>Pseudonocardiales</taxon>
        <taxon>Pseudonocardiaceae</taxon>
        <taxon>Haloechinothrix</taxon>
    </lineage>
</organism>
<feature type="compositionally biased region" description="Basic and acidic residues" evidence="1">
    <location>
        <begin position="63"/>
        <end position="73"/>
    </location>
</feature>
<feature type="region of interest" description="Disordered" evidence="1">
    <location>
        <begin position="50"/>
        <end position="74"/>
    </location>
</feature>
<dbReference type="Gene3D" id="1.10.530.10">
    <property type="match status" value="1"/>
</dbReference>
<keyword evidence="4" id="KW-0328">Glycosyltransferase</keyword>
<dbReference type="InterPro" id="IPR023346">
    <property type="entry name" value="Lysozyme-like_dom_sf"/>
</dbReference>